<dbReference type="InterPro" id="IPR001387">
    <property type="entry name" value="Cro/C1-type_HTH"/>
</dbReference>
<dbReference type="CDD" id="cd00093">
    <property type="entry name" value="HTH_XRE"/>
    <property type="match status" value="1"/>
</dbReference>
<dbReference type="Proteomes" id="UP000033651">
    <property type="component" value="Unassembled WGS sequence"/>
</dbReference>
<dbReference type="EMBL" id="JZRB01000021">
    <property type="protein sequence ID" value="KJV33824.1"/>
    <property type="molecule type" value="Genomic_DNA"/>
</dbReference>
<protein>
    <submittedName>
        <fullName evidence="2">Transcriptional regulator</fullName>
    </submittedName>
</protein>
<gene>
    <name evidence="2" type="ORF">VI08_10720</name>
</gene>
<dbReference type="OrthoDB" id="2959414at2"/>
<dbReference type="Pfam" id="PF17765">
    <property type="entry name" value="MLTR_LBD"/>
    <property type="match status" value="1"/>
</dbReference>
<dbReference type="PATRIC" id="fig|345309.4.peg.1483"/>
<comment type="caution">
    <text evidence="2">The sequence shown here is derived from an EMBL/GenBank/DDBJ whole genome shotgun (WGS) entry which is preliminary data.</text>
</comment>
<evidence type="ECO:0000313" key="3">
    <source>
        <dbReference type="Proteomes" id="UP000033651"/>
    </source>
</evidence>
<dbReference type="AlphaFoldDB" id="A0A0F3KUN2"/>
<dbReference type="SMART" id="SM00530">
    <property type="entry name" value="HTH_XRE"/>
    <property type="match status" value="1"/>
</dbReference>
<dbReference type="Gene3D" id="1.10.260.40">
    <property type="entry name" value="lambda repressor-like DNA-binding domains"/>
    <property type="match status" value="1"/>
</dbReference>
<dbReference type="InterPro" id="IPR010982">
    <property type="entry name" value="Lambda_DNA-bd_dom_sf"/>
</dbReference>
<evidence type="ECO:0000313" key="2">
    <source>
        <dbReference type="EMBL" id="KJV33824.1"/>
    </source>
</evidence>
<sequence>MPHHVSTAGSELGALLKAWRGLRGLSQIDLSLETGVSQRHLSFIESGRSQPTRQTLMAVADGLDMPFRERNQLLLAAGFAPRYAEETWDDASLAIVRQALERMLRQHDPFPALVMDRYWNVVMANDAVRRLLGTFIDLERWPKPRNLLHLMFAPQGLRPHVADWERFSAALLQRVRREAVGGVPDKATKALVAELLAYPGVEDPGLHVDGRDLPVIPLVLVHGGQRLSYFSLVTTVGTPQSPGPQEWRLECMAPVDESTEAWHNPAV</sequence>
<dbReference type="Gene3D" id="3.30.450.180">
    <property type="match status" value="1"/>
</dbReference>
<proteinExistence type="predicted"/>
<dbReference type="PROSITE" id="PS50943">
    <property type="entry name" value="HTH_CROC1"/>
    <property type="match status" value="1"/>
</dbReference>
<evidence type="ECO:0000259" key="1">
    <source>
        <dbReference type="PROSITE" id="PS50943"/>
    </source>
</evidence>
<dbReference type="PANTHER" id="PTHR35010:SF4">
    <property type="entry name" value="BLL5781 PROTEIN"/>
    <property type="match status" value="1"/>
</dbReference>
<dbReference type="SUPFAM" id="SSF47413">
    <property type="entry name" value="lambda repressor-like DNA-binding domains"/>
    <property type="match status" value="1"/>
</dbReference>
<keyword evidence="3" id="KW-1185">Reference proteome</keyword>
<name>A0A0F3KUN2_9GAMM</name>
<dbReference type="RefSeq" id="WP_045829569.1">
    <property type="nucleotide sequence ID" value="NZ_JZRB01000021.1"/>
</dbReference>
<reference evidence="2 3" key="1">
    <citation type="submission" date="2015-03" db="EMBL/GenBank/DDBJ databases">
        <title>Draft genome sequence of Luteibacter yeojuensis strain SU11.</title>
        <authorList>
            <person name="Sulaiman J."/>
            <person name="Priya K."/>
            <person name="Chan K.-G."/>
        </authorList>
    </citation>
    <scope>NUCLEOTIDE SEQUENCE [LARGE SCALE GENOMIC DNA]</scope>
    <source>
        <strain evidence="2 3">SU11</strain>
    </source>
</reference>
<dbReference type="GO" id="GO:0003677">
    <property type="term" value="F:DNA binding"/>
    <property type="evidence" value="ECO:0007669"/>
    <property type="project" value="InterPro"/>
</dbReference>
<dbReference type="PANTHER" id="PTHR35010">
    <property type="entry name" value="BLL4672 PROTEIN-RELATED"/>
    <property type="match status" value="1"/>
</dbReference>
<organism evidence="2 3">
    <name type="scientific">Luteibacter yeojuensis</name>
    <dbReference type="NCBI Taxonomy" id="345309"/>
    <lineage>
        <taxon>Bacteria</taxon>
        <taxon>Pseudomonadati</taxon>
        <taxon>Pseudomonadota</taxon>
        <taxon>Gammaproteobacteria</taxon>
        <taxon>Lysobacterales</taxon>
        <taxon>Rhodanobacteraceae</taxon>
        <taxon>Luteibacter</taxon>
    </lineage>
</organism>
<feature type="domain" description="HTH cro/C1-type" evidence="1">
    <location>
        <begin position="16"/>
        <end position="70"/>
    </location>
</feature>
<dbReference type="Pfam" id="PF01381">
    <property type="entry name" value="HTH_3"/>
    <property type="match status" value="1"/>
</dbReference>
<dbReference type="InterPro" id="IPR041413">
    <property type="entry name" value="MLTR_LBD"/>
</dbReference>
<accession>A0A0F3KUN2</accession>